<keyword evidence="9 10" id="KW-0998">Cell outer membrane</keyword>
<dbReference type="GO" id="GO:0009279">
    <property type="term" value="C:cell outer membrane"/>
    <property type="evidence" value="ECO:0007669"/>
    <property type="project" value="UniProtKB-SubCell"/>
</dbReference>
<evidence type="ECO:0000256" key="3">
    <source>
        <dbReference type="ARBA" id="ARBA00022452"/>
    </source>
</evidence>
<evidence type="ECO:0000256" key="4">
    <source>
        <dbReference type="ARBA" id="ARBA00022692"/>
    </source>
</evidence>
<evidence type="ECO:0000313" key="16">
    <source>
        <dbReference type="EMBL" id="ADW19259.1"/>
    </source>
</evidence>
<feature type="chain" id="PRO_5030577677" evidence="13">
    <location>
        <begin position="34"/>
        <end position="640"/>
    </location>
</feature>
<gene>
    <name evidence="16" type="ordered locus">Despr_3127</name>
</gene>
<dbReference type="Gene3D" id="2.40.170.20">
    <property type="entry name" value="TonB-dependent receptor, beta-barrel domain"/>
    <property type="match status" value="1"/>
</dbReference>
<comment type="subcellular location">
    <subcellularLocation>
        <location evidence="1 10">Cell outer membrane</location>
        <topology evidence="1 10">Multi-pass membrane protein</topology>
    </subcellularLocation>
</comment>
<dbReference type="Gene3D" id="2.170.130.10">
    <property type="entry name" value="TonB-dependent receptor, plug domain"/>
    <property type="match status" value="1"/>
</dbReference>
<accession>A0A7U3YPP4</accession>
<evidence type="ECO:0000259" key="14">
    <source>
        <dbReference type="Pfam" id="PF00593"/>
    </source>
</evidence>
<dbReference type="PROSITE" id="PS52016">
    <property type="entry name" value="TONB_DEPENDENT_REC_3"/>
    <property type="match status" value="1"/>
</dbReference>
<dbReference type="Pfam" id="PF00593">
    <property type="entry name" value="TonB_dep_Rec_b-barrel"/>
    <property type="match status" value="1"/>
</dbReference>
<keyword evidence="3 10" id="KW-1134">Transmembrane beta strand</keyword>
<keyword evidence="7 10" id="KW-0472">Membrane</keyword>
<evidence type="ECO:0000256" key="5">
    <source>
        <dbReference type="ARBA" id="ARBA00022729"/>
    </source>
</evidence>
<keyword evidence="8 16" id="KW-0675">Receptor</keyword>
<evidence type="ECO:0000256" key="13">
    <source>
        <dbReference type="SAM" id="SignalP"/>
    </source>
</evidence>
<feature type="region of interest" description="Disordered" evidence="12">
    <location>
        <begin position="257"/>
        <end position="280"/>
    </location>
</feature>
<keyword evidence="17" id="KW-1185">Reference proteome</keyword>
<dbReference type="Proteomes" id="UP000006365">
    <property type="component" value="Chromosome"/>
</dbReference>
<dbReference type="GO" id="GO:0044718">
    <property type="term" value="P:siderophore transmembrane transport"/>
    <property type="evidence" value="ECO:0007669"/>
    <property type="project" value="TreeGrafter"/>
</dbReference>
<dbReference type="SUPFAM" id="SSF56935">
    <property type="entry name" value="Porins"/>
    <property type="match status" value="1"/>
</dbReference>
<feature type="signal peptide" evidence="13">
    <location>
        <begin position="1"/>
        <end position="33"/>
    </location>
</feature>
<keyword evidence="2 10" id="KW-0813">Transport</keyword>
<reference evidence="16 17" key="1">
    <citation type="journal article" date="2011" name="Stand. Genomic Sci.">
        <title>Complete genome sequence of Desulfobulbus propionicus type strain (1pr3).</title>
        <authorList>
            <person name="Pagani I."/>
            <person name="Lapidus A."/>
            <person name="Nolan M."/>
            <person name="Lucas S."/>
            <person name="Hammon N."/>
            <person name="Deshpande S."/>
            <person name="Cheng J.F."/>
            <person name="Chertkov O."/>
            <person name="Davenport K."/>
            <person name="Tapia R."/>
            <person name="Han C."/>
            <person name="Goodwin L."/>
            <person name="Pitluck S."/>
            <person name="Liolios K."/>
            <person name="Mavromatis K."/>
            <person name="Ivanova N."/>
            <person name="Mikhailova N."/>
            <person name="Pati A."/>
            <person name="Chen A."/>
            <person name="Palaniappan K."/>
            <person name="Land M."/>
            <person name="Hauser L."/>
            <person name="Chang Y.J."/>
            <person name="Jeffries C.D."/>
            <person name="Detter J.C."/>
            <person name="Brambilla E."/>
            <person name="Kannan K.P."/>
            <person name="Djao O.D."/>
            <person name="Rohde M."/>
            <person name="Pukall R."/>
            <person name="Spring S."/>
            <person name="Goker M."/>
            <person name="Sikorski J."/>
            <person name="Woyke T."/>
            <person name="Bristow J."/>
            <person name="Eisen J.A."/>
            <person name="Markowitz V."/>
            <person name="Hugenholtz P."/>
            <person name="Kyrpides N.C."/>
            <person name="Klenk H.P."/>
        </authorList>
    </citation>
    <scope>NUCLEOTIDE SEQUENCE [LARGE SCALE GENOMIC DNA]</scope>
    <source>
        <strain evidence="17">ATCC 33891 / DSM 2032 / 1pr3</strain>
    </source>
</reference>
<dbReference type="PANTHER" id="PTHR30069">
    <property type="entry name" value="TONB-DEPENDENT OUTER MEMBRANE RECEPTOR"/>
    <property type="match status" value="1"/>
</dbReference>
<dbReference type="InterPro" id="IPR000531">
    <property type="entry name" value="Beta-barrel_TonB"/>
</dbReference>
<dbReference type="EMBL" id="CP002364">
    <property type="protein sequence ID" value="ADW19259.1"/>
    <property type="molecule type" value="Genomic_DNA"/>
</dbReference>
<dbReference type="Pfam" id="PF07715">
    <property type="entry name" value="Plug"/>
    <property type="match status" value="1"/>
</dbReference>
<evidence type="ECO:0000256" key="11">
    <source>
        <dbReference type="RuleBase" id="RU003357"/>
    </source>
</evidence>
<evidence type="ECO:0000256" key="8">
    <source>
        <dbReference type="ARBA" id="ARBA00023170"/>
    </source>
</evidence>
<dbReference type="InterPro" id="IPR012910">
    <property type="entry name" value="Plug_dom"/>
</dbReference>
<dbReference type="PANTHER" id="PTHR30069:SF29">
    <property type="entry name" value="HEMOGLOBIN AND HEMOGLOBIN-HAPTOGLOBIN-BINDING PROTEIN 1-RELATED"/>
    <property type="match status" value="1"/>
</dbReference>
<proteinExistence type="inferred from homology"/>
<evidence type="ECO:0000256" key="7">
    <source>
        <dbReference type="ARBA" id="ARBA00023136"/>
    </source>
</evidence>
<dbReference type="InterPro" id="IPR039426">
    <property type="entry name" value="TonB-dep_rcpt-like"/>
</dbReference>
<name>A0A7U3YPP4_DESPD</name>
<evidence type="ECO:0000256" key="1">
    <source>
        <dbReference type="ARBA" id="ARBA00004571"/>
    </source>
</evidence>
<feature type="region of interest" description="Disordered" evidence="12">
    <location>
        <begin position="213"/>
        <end position="234"/>
    </location>
</feature>
<feature type="domain" description="TonB-dependent receptor plug" evidence="15">
    <location>
        <begin position="64"/>
        <end position="166"/>
    </location>
</feature>
<dbReference type="AlphaFoldDB" id="A0A7U3YPP4"/>
<feature type="domain" description="TonB-dependent receptor-like beta-barrel" evidence="14">
    <location>
        <begin position="228"/>
        <end position="614"/>
    </location>
</feature>
<dbReference type="InterPro" id="IPR036942">
    <property type="entry name" value="Beta-barrel_TonB_sf"/>
</dbReference>
<evidence type="ECO:0000313" key="17">
    <source>
        <dbReference type="Proteomes" id="UP000006365"/>
    </source>
</evidence>
<keyword evidence="4 10" id="KW-0812">Transmembrane</keyword>
<dbReference type="GO" id="GO:0015344">
    <property type="term" value="F:siderophore uptake transmembrane transporter activity"/>
    <property type="evidence" value="ECO:0007669"/>
    <property type="project" value="TreeGrafter"/>
</dbReference>
<evidence type="ECO:0000256" key="12">
    <source>
        <dbReference type="SAM" id="MobiDB-lite"/>
    </source>
</evidence>
<evidence type="ECO:0000256" key="6">
    <source>
        <dbReference type="ARBA" id="ARBA00023077"/>
    </source>
</evidence>
<protein>
    <submittedName>
        <fullName evidence="16">TonB-dependent receptor</fullName>
    </submittedName>
</protein>
<organism evidence="16 17">
    <name type="scientific">Desulfobulbus propionicus (strain ATCC 33891 / DSM 2032 / VKM B-1956 / 1pr3)</name>
    <dbReference type="NCBI Taxonomy" id="577650"/>
    <lineage>
        <taxon>Bacteria</taxon>
        <taxon>Pseudomonadati</taxon>
        <taxon>Thermodesulfobacteriota</taxon>
        <taxon>Desulfobulbia</taxon>
        <taxon>Desulfobulbales</taxon>
        <taxon>Desulfobulbaceae</taxon>
        <taxon>Desulfobulbus</taxon>
    </lineage>
</organism>
<evidence type="ECO:0000256" key="9">
    <source>
        <dbReference type="ARBA" id="ARBA00023237"/>
    </source>
</evidence>
<sequence length="640" mass="69103">MTVSLLTSPRLFAVAACCCLPCAAFVFPHTVQAAHEQATSHGTEATTLETVVVTADRLSEFAEQNPAMVEVLGRKEMSRRNLLSVEEALGTMAGVEVKQSMGVGSRISIRGSGKSGGVLVLLNGRPLNSNQFGSVDLAGIPVETIESITVFKPPVPVWLGSGASEGAISIATKGITSKKEADKGPASKLRVAGGSYGTFESSASHQMRLASGATAMGSATGKHRDGKRSNSDLDSGSLLVHWDDELEENRKLEFNGRFFTSESGSPGPLDNPTPDARQSYDKASFDSRLSGLAGDSGDYALNLYGDTIRVEDKSQTGLVSTLDDDKVGLKGEYNWNDAADQWALRTSTILEHDDLDHTLSGSHQRSTAGIGVQTDRKWQDWTLTAGARGDEVSDFGFNPAVSGGIHHVLGVGWSFKANLGHSVNIPTFGQLYQPSHGSIDQTRGNPDLDKEKILAADAGVEYSPSKIASLRLSIFRSDTDDPILYQRDSTTHIYSPINGDKAWRQGVEAGGKYTVNPRLSLEANLILQDSEVEGTGAELTYTPHLTSKLTVQSTVPTSETRLETTLRYCGKQYSEMSNLESQRLDEYVTVDGKLTQPFKLMGTNAEWFVNVENLFDTGYSIHYGYPDEGIRLLTGLNLRF</sequence>
<dbReference type="KEGG" id="dpr:Despr_3127"/>
<evidence type="ECO:0000259" key="15">
    <source>
        <dbReference type="Pfam" id="PF07715"/>
    </source>
</evidence>
<dbReference type="InterPro" id="IPR037066">
    <property type="entry name" value="Plug_dom_sf"/>
</dbReference>
<dbReference type="RefSeq" id="WP_015725784.1">
    <property type="nucleotide sequence ID" value="NC_014972.1"/>
</dbReference>
<keyword evidence="5 13" id="KW-0732">Signal</keyword>
<evidence type="ECO:0000256" key="2">
    <source>
        <dbReference type="ARBA" id="ARBA00022448"/>
    </source>
</evidence>
<keyword evidence="6 11" id="KW-0798">TonB box</keyword>
<evidence type="ECO:0000256" key="10">
    <source>
        <dbReference type="PROSITE-ProRule" id="PRU01360"/>
    </source>
</evidence>
<comment type="similarity">
    <text evidence="10 11">Belongs to the TonB-dependent receptor family.</text>
</comment>